<dbReference type="Proteomes" id="UP000286113">
    <property type="component" value="Unassembled WGS sequence"/>
</dbReference>
<comment type="caution">
    <text evidence="1">The sequence shown here is derived from an EMBL/GenBank/DDBJ whole genome shotgun (WGS) entry which is preliminary data.</text>
</comment>
<gene>
    <name evidence="1" type="ORF">DWX90_07470</name>
</gene>
<name>A0AA93BCV3_9BACT</name>
<protein>
    <submittedName>
        <fullName evidence="1">Uncharacterized protein</fullName>
    </submittedName>
</protein>
<evidence type="ECO:0000313" key="2">
    <source>
        <dbReference type="Proteomes" id="UP000286113"/>
    </source>
</evidence>
<evidence type="ECO:0000313" key="1">
    <source>
        <dbReference type="EMBL" id="RGS47112.1"/>
    </source>
</evidence>
<accession>A0AA93BCV3</accession>
<sequence length="167" mass="19985">MNHMNKFSKTIIVILIATFLLIIMCYISNKKESSYSTQINQELYEDNLVDTICENIKKDSLGESKEKDLDEYFRKPHVNIRKSYVLIMTSTPNGGIDFEEIKRFSYYVKDFAVKNNLSYEEADSLLYERECKRRYNNLHHLDSYSDLEYENQILKDRVEELEKKQDY</sequence>
<reference evidence="1 2" key="1">
    <citation type="submission" date="2018-08" db="EMBL/GenBank/DDBJ databases">
        <title>A genome reference for cultivated species of the human gut microbiota.</title>
        <authorList>
            <person name="Zou Y."/>
            <person name="Xue W."/>
            <person name="Luo G."/>
        </authorList>
    </citation>
    <scope>NUCLEOTIDE SEQUENCE [LARGE SCALE GENOMIC DNA]</scope>
    <source>
        <strain evidence="1 2">AF22-1</strain>
    </source>
</reference>
<dbReference type="EMBL" id="QRVN01000013">
    <property type="protein sequence ID" value="RGS47112.1"/>
    <property type="molecule type" value="Genomic_DNA"/>
</dbReference>
<organism evidence="1 2">
    <name type="scientific">Segatella copri</name>
    <dbReference type="NCBI Taxonomy" id="165179"/>
    <lineage>
        <taxon>Bacteria</taxon>
        <taxon>Pseudomonadati</taxon>
        <taxon>Bacteroidota</taxon>
        <taxon>Bacteroidia</taxon>
        <taxon>Bacteroidales</taxon>
        <taxon>Prevotellaceae</taxon>
        <taxon>Segatella</taxon>
    </lineage>
</organism>
<proteinExistence type="predicted"/>
<dbReference type="AlphaFoldDB" id="A0AA93BCV3"/>